<evidence type="ECO:0000259" key="8">
    <source>
        <dbReference type="PROSITE" id="PS51462"/>
    </source>
</evidence>
<name>A0AA38RZE8_9PEZI</name>
<dbReference type="GO" id="GO:0010945">
    <property type="term" value="F:coenzyme A diphosphatase activity"/>
    <property type="evidence" value="ECO:0007669"/>
    <property type="project" value="InterPro"/>
</dbReference>
<comment type="cofactor">
    <cofactor evidence="1">
        <name>Mn(2+)</name>
        <dbReference type="ChEBI" id="CHEBI:29035"/>
    </cofactor>
</comment>
<feature type="domain" description="Nudix hydrolase" evidence="8">
    <location>
        <begin position="105"/>
        <end position="273"/>
    </location>
</feature>
<evidence type="ECO:0000256" key="7">
    <source>
        <dbReference type="SAM" id="MobiDB-lite"/>
    </source>
</evidence>
<evidence type="ECO:0000256" key="4">
    <source>
        <dbReference type="ARBA" id="ARBA00022801"/>
    </source>
</evidence>
<evidence type="ECO:0000313" key="9">
    <source>
        <dbReference type="EMBL" id="KAJ9145250.1"/>
    </source>
</evidence>
<protein>
    <submittedName>
        <fullName evidence="9">Peroxisomal coenzyme A diphosphatase 1, peroxisomal</fullName>
    </submittedName>
</protein>
<dbReference type="Proteomes" id="UP001174691">
    <property type="component" value="Unassembled WGS sequence"/>
</dbReference>
<evidence type="ECO:0000256" key="2">
    <source>
        <dbReference type="ARBA" id="ARBA00001946"/>
    </source>
</evidence>
<dbReference type="PROSITE" id="PS51462">
    <property type="entry name" value="NUDIX"/>
    <property type="match status" value="1"/>
</dbReference>
<dbReference type="Gene3D" id="3.90.79.10">
    <property type="entry name" value="Nucleoside Triphosphate Pyrophosphohydrolase"/>
    <property type="match status" value="1"/>
</dbReference>
<organism evidence="9 10">
    <name type="scientific">Coniochaeta hoffmannii</name>
    <dbReference type="NCBI Taxonomy" id="91930"/>
    <lineage>
        <taxon>Eukaryota</taxon>
        <taxon>Fungi</taxon>
        <taxon>Dikarya</taxon>
        <taxon>Ascomycota</taxon>
        <taxon>Pezizomycotina</taxon>
        <taxon>Sordariomycetes</taxon>
        <taxon>Sordariomycetidae</taxon>
        <taxon>Coniochaetales</taxon>
        <taxon>Coniochaetaceae</taxon>
        <taxon>Coniochaeta</taxon>
    </lineage>
</organism>
<dbReference type="InterPro" id="IPR045121">
    <property type="entry name" value="CoAse"/>
</dbReference>
<dbReference type="PANTHER" id="PTHR12992:SF24">
    <property type="entry name" value="PEROXISOMAL COENZYME A DIPHOSPHATASE NUDT7"/>
    <property type="match status" value="1"/>
</dbReference>
<evidence type="ECO:0000256" key="6">
    <source>
        <dbReference type="ARBA" id="ARBA00023211"/>
    </source>
</evidence>
<evidence type="ECO:0000256" key="1">
    <source>
        <dbReference type="ARBA" id="ARBA00001936"/>
    </source>
</evidence>
<dbReference type="AlphaFoldDB" id="A0AA38RZE8"/>
<evidence type="ECO:0000313" key="10">
    <source>
        <dbReference type="Proteomes" id="UP001174691"/>
    </source>
</evidence>
<accession>A0AA38RZE8</accession>
<dbReference type="InterPro" id="IPR000086">
    <property type="entry name" value="NUDIX_hydrolase_dom"/>
</dbReference>
<dbReference type="InterPro" id="IPR015797">
    <property type="entry name" value="NUDIX_hydrolase-like_dom_sf"/>
</dbReference>
<dbReference type="FunFam" id="3.90.79.10:FF:000053">
    <property type="entry name" value="Coenzyme A diphosphatase"/>
    <property type="match status" value="1"/>
</dbReference>
<evidence type="ECO:0000256" key="5">
    <source>
        <dbReference type="ARBA" id="ARBA00022842"/>
    </source>
</evidence>
<reference evidence="9" key="1">
    <citation type="submission" date="2022-07" db="EMBL/GenBank/DDBJ databases">
        <title>Fungi with potential for degradation of polypropylene.</title>
        <authorList>
            <person name="Gostincar C."/>
        </authorList>
    </citation>
    <scope>NUCLEOTIDE SEQUENCE</scope>
    <source>
        <strain evidence="9">EXF-13287</strain>
    </source>
</reference>
<proteinExistence type="predicted"/>
<dbReference type="SUPFAM" id="SSF55811">
    <property type="entry name" value="Nudix"/>
    <property type="match status" value="1"/>
</dbReference>
<comment type="cofactor">
    <cofactor evidence="2">
        <name>Mg(2+)</name>
        <dbReference type="ChEBI" id="CHEBI:18420"/>
    </cofactor>
</comment>
<keyword evidence="10" id="KW-1185">Reference proteome</keyword>
<evidence type="ECO:0000256" key="3">
    <source>
        <dbReference type="ARBA" id="ARBA00022723"/>
    </source>
</evidence>
<keyword evidence="5" id="KW-0460">Magnesium</keyword>
<dbReference type="EMBL" id="JANBVN010000091">
    <property type="protein sequence ID" value="KAJ9145250.1"/>
    <property type="molecule type" value="Genomic_DNA"/>
</dbReference>
<gene>
    <name evidence="9" type="ORF">NKR19_g6125</name>
</gene>
<dbReference type="PANTHER" id="PTHR12992">
    <property type="entry name" value="NUDIX HYDROLASE"/>
    <property type="match status" value="1"/>
</dbReference>
<keyword evidence="6" id="KW-0464">Manganese</keyword>
<dbReference type="CDD" id="cd03426">
    <property type="entry name" value="NUDIX_CoAse_Nudt7"/>
    <property type="match status" value="1"/>
</dbReference>
<dbReference type="GO" id="GO:0015938">
    <property type="term" value="P:coenzyme A catabolic process"/>
    <property type="evidence" value="ECO:0007669"/>
    <property type="project" value="TreeGrafter"/>
</dbReference>
<keyword evidence="4" id="KW-0378">Hydrolase</keyword>
<sequence>MGSIAPNDKHTEASISDNAVAAGNIDDAGLVDTIVDVVTETLDEATGSCIPIAELHGGDGDEEYASDYWDASSMAPLNAVSAAAIARLRAFKPPPSPIWDRLPISRRAAVLLLLYADRRGDLRVVITMRAASLRSFSGHAALPGGKADSAEETPYQIARREAWEEIGLPMDDSKLPAPFRIEHLCYLPLNLARTELVVRPCVALLHANLPPISTSSITAPNTAAPSIPTVEETLIPRLDAKEVAAVFSAPFRNFLRATDEQPPPPPLSESQPETKPVSLPPGNWYEGSWTNWHDHPWRMHFFHVPVTNQRVAKPRVREGGLAALSEEDEAEPEPGRYKVWGMTAQILVDAACVAYGERPEFEHHASFVDERIIAELDKMGRFSGDKKKGGGITVEDMKRAVGGANKGEGGGAKM</sequence>
<feature type="region of interest" description="Disordered" evidence="7">
    <location>
        <begin position="257"/>
        <end position="280"/>
    </location>
</feature>
<dbReference type="Pfam" id="PF00293">
    <property type="entry name" value="NUDIX"/>
    <property type="match status" value="1"/>
</dbReference>
<keyword evidence="3" id="KW-0479">Metal-binding</keyword>
<comment type="caution">
    <text evidence="9">The sequence shown here is derived from an EMBL/GenBank/DDBJ whole genome shotgun (WGS) entry which is preliminary data.</text>
</comment>
<dbReference type="GO" id="GO:0046872">
    <property type="term" value="F:metal ion binding"/>
    <property type="evidence" value="ECO:0007669"/>
    <property type="project" value="UniProtKB-KW"/>
</dbReference>